<name>A0A2D0N3P0_FLAN2</name>
<dbReference type="AlphaFoldDB" id="A0A2D0N3P0"/>
<proteinExistence type="predicted"/>
<comment type="caution">
    <text evidence="1">The sequence shown here is derived from an EMBL/GenBank/DDBJ whole genome shotgun (WGS) entry which is preliminary data.</text>
</comment>
<evidence type="ECO:0000313" key="1">
    <source>
        <dbReference type="EMBL" id="PHN03141.1"/>
    </source>
</evidence>
<gene>
    <name evidence="1" type="ORF">CRP01_29115</name>
</gene>
<keyword evidence="2" id="KW-1185">Reference proteome</keyword>
<dbReference type="Pfam" id="PF20113">
    <property type="entry name" value="DUF6503"/>
    <property type="match status" value="1"/>
</dbReference>
<dbReference type="EMBL" id="PDUD01000034">
    <property type="protein sequence ID" value="PHN03141.1"/>
    <property type="molecule type" value="Genomic_DNA"/>
</dbReference>
<dbReference type="Proteomes" id="UP000223913">
    <property type="component" value="Unassembled WGS sequence"/>
</dbReference>
<dbReference type="RefSeq" id="WP_099153581.1">
    <property type="nucleotide sequence ID" value="NZ_PDUD01000034.1"/>
</dbReference>
<protein>
    <recommendedName>
        <fullName evidence="3">Outer membrane lipoprotein-sorting protein</fullName>
    </recommendedName>
</protein>
<evidence type="ECO:0000313" key="2">
    <source>
        <dbReference type="Proteomes" id="UP000223913"/>
    </source>
</evidence>
<dbReference type="InterPro" id="IPR045444">
    <property type="entry name" value="DUF6503"/>
</dbReference>
<accession>A0A2D0N3P0</accession>
<evidence type="ECO:0008006" key="3">
    <source>
        <dbReference type="Google" id="ProtNLM"/>
    </source>
</evidence>
<organism evidence="1 2">
    <name type="scientific">Flavilitoribacter nigricans (strain ATCC 23147 / DSM 23189 / NBRC 102662 / NCIMB 1420 / SS-2)</name>
    <name type="common">Lewinella nigricans</name>
    <dbReference type="NCBI Taxonomy" id="1122177"/>
    <lineage>
        <taxon>Bacteria</taxon>
        <taxon>Pseudomonadati</taxon>
        <taxon>Bacteroidota</taxon>
        <taxon>Saprospiria</taxon>
        <taxon>Saprospirales</taxon>
        <taxon>Lewinellaceae</taxon>
        <taxon>Flavilitoribacter</taxon>
    </lineage>
</organism>
<dbReference type="OrthoDB" id="1265741at2"/>
<dbReference type="PROSITE" id="PS51257">
    <property type="entry name" value="PROKAR_LIPOPROTEIN"/>
    <property type="match status" value="1"/>
</dbReference>
<reference evidence="1 2" key="1">
    <citation type="submission" date="2017-10" db="EMBL/GenBank/DDBJ databases">
        <title>The draft genome sequence of Lewinella nigricans NBRC 102662.</title>
        <authorList>
            <person name="Wang K."/>
        </authorList>
    </citation>
    <scope>NUCLEOTIDE SEQUENCE [LARGE SCALE GENOMIC DNA]</scope>
    <source>
        <strain evidence="1 2">NBRC 102662</strain>
    </source>
</reference>
<sequence>MKYPLLLAVLLLGSCRSSEPEEPEDRFAQVQDLQARAIIREAIAYAGGMDRWEAIRRLQYSKDFSLLLESGEEERRYEQVHDYRYDPLKLEIVSIENGDTIRTILDNDRYTRTVNDTLVEASQESLEQAVNTSTYVVGLPFKLLDPGSRLEYRGEQTLADGRVVDVIQVNYDADAQDNHATSDIWRYYFDRPDRKIVANWVKTSDHFSLVENLTYERVGGILFNKARKSYRIDSLGNKLYLRADYLYGDYRVE</sequence>